<proteinExistence type="predicted"/>
<dbReference type="InterPro" id="IPR003677">
    <property type="entry name" value="ANIS5_cation-bd"/>
</dbReference>
<dbReference type="Proteomes" id="UP001176961">
    <property type="component" value="Unassembled WGS sequence"/>
</dbReference>
<reference evidence="2" key="1">
    <citation type="submission" date="2023-07" db="EMBL/GenBank/DDBJ databases">
        <authorList>
            <consortium name="CYATHOMIX"/>
        </authorList>
    </citation>
    <scope>NUCLEOTIDE SEQUENCE</scope>
    <source>
        <strain evidence="2">N/A</strain>
    </source>
</reference>
<organism evidence="2 3">
    <name type="scientific">Cylicocyclus nassatus</name>
    <name type="common">Nematode worm</name>
    <dbReference type="NCBI Taxonomy" id="53992"/>
    <lineage>
        <taxon>Eukaryota</taxon>
        <taxon>Metazoa</taxon>
        <taxon>Ecdysozoa</taxon>
        <taxon>Nematoda</taxon>
        <taxon>Chromadorea</taxon>
        <taxon>Rhabditida</taxon>
        <taxon>Rhabditina</taxon>
        <taxon>Rhabditomorpha</taxon>
        <taxon>Strongyloidea</taxon>
        <taxon>Strongylidae</taxon>
        <taxon>Cylicocyclus</taxon>
    </lineage>
</organism>
<gene>
    <name evidence="2" type="ORF">CYNAS_LOCUS15090</name>
</gene>
<protein>
    <recommendedName>
        <fullName evidence="1">SXP/RAL-2 family protein Ani s 5-like cation-binding domain-containing protein</fullName>
    </recommendedName>
</protein>
<dbReference type="EMBL" id="CATQJL010000305">
    <property type="protein sequence ID" value="CAJ0603107.1"/>
    <property type="molecule type" value="Genomic_DNA"/>
</dbReference>
<name>A0AA36H370_CYLNA</name>
<sequence>MVHSFSKIKLFRLFICKHCVLQVGKQHQRAIFRANANSRNSALDQLLARAPPQAINGYFQIVQNFSQSLAFLRTNFENWAKTYGLEQEYRRFLTESQRENADLKKAISELYPMLTKFLTDYMNYGNDKRRSVMLAFNRTASLTNRPDSRQNEIVQSIIELYLSSLAGAGTNSRANGQAKQWYQRRVLNGVFNGNNAIYNGPNGGGLLNGWGPGVNGMGYVNGRMPSGTFGYNYGNSYSTNQRRSGWIPSTL</sequence>
<dbReference type="Pfam" id="PF02520">
    <property type="entry name" value="ANIS5_cation-bd"/>
    <property type="match status" value="1"/>
</dbReference>
<accession>A0AA36H370</accession>
<comment type="caution">
    <text evidence="2">The sequence shown here is derived from an EMBL/GenBank/DDBJ whole genome shotgun (WGS) entry which is preliminary data.</text>
</comment>
<keyword evidence="3" id="KW-1185">Reference proteome</keyword>
<evidence type="ECO:0000259" key="1">
    <source>
        <dbReference type="Pfam" id="PF02520"/>
    </source>
</evidence>
<evidence type="ECO:0000313" key="3">
    <source>
        <dbReference type="Proteomes" id="UP001176961"/>
    </source>
</evidence>
<evidence type="ECO:0000313" key="2">
    <source>
        <dbReference type="EMBL" id="CAJ0603107.1"/>
    </source>
</evidence>
<feature type="domain" description="SXP/RAL-2 family protein Ani s 5-like cation-binding" evidence="1">
    <location>
        <begin position="56"/>
        <end position="128"/>
    </location>
</feature>
<dbReference type="AlphaFoldDB" id="A0AA36H370"/>